<reference evidence="1 2" key="1">
    <citation type="journal article" date="2016" name="Nat. Commun.">
        <title>Thousands of microbial genomes shed light on interconnected biogeochemical processes in an aquifer system.</title>
        <authorList>
            <person name="Anantharaman K."/>
            <person name="Brown C.T."/>
            <person name="Hug L.A."/>
            <person name="Sharon I."/>
            <person name="Castelle C.J."/>
            <person name="Probst A.J."/>
            <person name="Thomas B.C."/>
            <person name="Singh A."/>
            <person name="Wilkins M.J."/>
            <person name="Karaoz U."/>
            <person name="Brodie E.L."/>
            <person name="Williams K.H."/>
            <person name="Hubbard S.S."/>
            <person name="Banfield J.F."/>
        </authorList>
    </citation>
    <scope>NUCLEOTIDE SEQUENCE [LARGE SCALE GENOMIC DNA]</scope>
</reference>
<dbReference type="AlphaFoldDB" id="A0A1G2SYB6"/>
<comment type="caution">
    <text evidence="1">The sequence shown here is derived from an EMBL/GenBank/DDBJ whole genome shotgun (WGS) entry which is preliminary data.</text>
</comment>
<evidence type="ECO:0000313" key="1">
    <source>
        <dbReference type="EMBL" id="OHA89748.1"/>
    </source>
</evidence>
<accession>A0A1G2SYB6</accession>
<gene>
    <name evidence="1" type="ORF">A2832_00505</name>
</gene>
<proteinExistence type="predicted"/>
<name>A0A1G2SYB6_9BACT</name>
<dbReference type="Proteomes" id="UP000178538">
    <property type="component" value="Unassembled WGS sequence"/>
</dbReference>
<protein>
    <recommendedName>
        <fullName evidence="3">General secretion pathway GspH domain-containing protein</fullName>
    </recommendedName>
</protein>
<organism evidence="1 2">
    <name type="scientific">Candidatus Zambryskibacteria bacterium RIFCSPHIGHO2_01_FULL_44_22b</name>
    <dbReference type="NCBI Taxonomy" id="1802737"/>
    <lineage>
        <taxon>Bacteria</taxon>
        <taxon>Candidatus Zambryskiibacteriota</taxon>
    </lineage>
</organism>
<dbReference type="EMBL" id="MHVG01000025">
    <property type="protein sequence ID" value="OHA89748.1"/>
    <property type="molecule type" value="Genomic_DNA"/>
</dbReference>
<dbReference type="STRING" id="1802737.A2832_00505"/>
<evidence type="ECO:0000313" key="2">
    <source>
        <dbReference type="Proteomes" id="UP000178538"/>
    </source>
</evidence>
<evidence type="ECO:0008006" key="3">
    <source>
        <dbReference type="Google" id="ProtNLM"/>
    </source>
</evidence>
<sequence>MAVVVSNQTKYTDGLALSTLADEISLTISQAQAYGAGVRETAPGSLKFDAAYGLSFTTSSNKTYIYFADQDGDKIYDVGESLSQIEISRGNYISNICAVLPGNVSECGIGQVDISFTRPKTEPIFAFSASWPTAIGAKIILMSPAGDDRSVTVYSSGQITVQ</sequence>